<keyword evidence="5 8" id="KW-0012">Acyltransferase</keyword>
<feature type="domain" description="Phospholipid/glycerol acyltransferase" evidence="7">
    <location>
        <begin position="77"/>
        <end position="196"/>
    </location>
</feature>
<protein>
    <submittedName>
        <fullName evidence="8">1-acyl-sn-glycerol-3-phosphate acyltransferase</fullName>
    </submittedName>
</protein>
<dbReference type="Pfam" id="PF01553">
    <property type="entry name" value="Acyltransferase"/>
    <property type="match status" value="1"/>
</dbReference>
<feature type="transmembrane region" description="Helical" evidence="6">
    <location>
        <begin position="6"/>
        <end position="27"/>
    </location>
</feature>
<evidence type="ECO:0000256" key="4">
    <source>
        <dbReference type="ARBA" id="ARBA00023098"/>
    </source>
</evidence>
<reference evidence="8 9" key="1">
    <citation type="submission" date="2007-01" db="EMBL/GenBank/DDBJ databases">
        <authorList>
            <person name="Haygood M."/>
            <person name="Podell S."/>
            <person name="Anderson C."/>
            <person name="Hopkinson B."/>
            <person name="Roe K."/>
            <person name="Barbeau K."/>
            <person name="Gaasterland T."/>
            <person name="Ferriera S."/>
            <person name="Johnson J."/>
            <person name="Kravitz S."/>
            <person name="Beeson K."/>
            <person name="Sutton G."/>
            <person name="Rogers Y.-H."/>
            <person name="Friedman R."/>
            <person name="Frazier M."/>
            <person name="Venter J.C."/>
        </authorList>
    </citation>
    <scope>NUCLEOTIDE SEQUENCE [LARGE SCALE GENOMIC DNA]</scope>
    <source>
        <strain evidence="8 9">ATCC 23134</strain>
    </source>
</reference>
<evidence type="ECO:0000256" key="6">
    <source>
        <dbReference type="SAM" id="Phobius"/>
    </source>
</evidence>
<keyword evidence="6" id="KW-0812">Transmembrane</keyword>
<comment type="pathway">
    <text evidence="1">Lipid metabolism.</text>
</comment>
<accession>A1ZHS4</accession>
<name>A1ZHS4_MICM2</name>
<organism evidence="8 9">
    <name type="scientific">Microscilla marina ATCC 23134</name>
    <dbReference type="NCBI Taxonomy" id="313606"/>
    <lineage>
        <taxon>Bacteria</taxon>
        <taxon>Pseudomonadati</taxon>
        <taxon>Bacteroidota</taxon>
        <taxon>Cytophagia</taxon>
        <taxon>Cytophagales</taxon>
        <taxon>Microscillaceae</taxon>
        <taxon>Microscilla</taxon>
    </lineage>
</organism>
<dbReference type="PANTHER" id="PTHR10434:SF64">
    <property type="entry name" value="1-ACYL-SN-GLYCEROL-3-PHOSPHATE ACYLTRANSFERASE-RELATED"/>
    <property type="match status" value="1"/>
</dbReference>
<evidence type="ECO:0000256" key="3">
    <source>
        <dbReference type="ARBA" id="ARBA00022679"/>
    </source>
</evidence>
<proteinExistence type="predicted"/>
<dbReference type="SUPFAM" id="SSF69593">
    <property type="entry name" value="Glycerol-3-phosphate (1)-acyltransferase"/>
    <property type="match status" value="1"/>
</dbReference>
<gene>
    <name evidence="8" type="ORF">M23134_05414</name>
</gene>
<dbReference type="InterPro" id="IPR002123">
    <property type="entry name" value="Plipid/glycerol_acylTrfase"/>
</dbReference>
<dbReference type="GO" id="GO:0006654">
    <property type="term" value="P:phosphatidic acid biosynthetic process"/>
    <property type="evidence" value="ECO:0007669"/>
    <property type="project" value="TreeGrafter"/>
</dbReference>
<dbReference type="RefSeq" id="WP_002695639.1">
    <property type="nucleotide sequence ID" value="NZ_AAWS01000008.1"/>
</dbReference>
<sequence length="250" mass="28220">MDKILGWLLLPFFAISFLGSLVVFEVIQRIAYFGFGYKAHKNTVDILQLCIMNSLRLGGTRFKTLRSAQKVPTDRPIIIISNHQSMFDIPSIIWLFRKNHAKFVAKKELGKGIPSISFNLKHGGSVLIDRKDREQATQAIENLGKYIEEHNRAACIFPEGTRSRDGMLKPFKTTGIKTLLQHSPSALVIPVAISGSWELLKYKLKPIPFGVKYKTQILPPIEPANYSADEIVQKAEEQIRMALGQENTEI</sequence>
<keyword evidence="3 8" id="KW-0808">Transferase</keyword>
<evidence type="ECO:0000256" key="1">
    <source>
        <dbReference type="ARBA" id="ARBA00005189"/>
    </source>
</evidence>
<keyword evidence="4" id="KW-0443">Lipid metabolism</keyword>
<evidence type="ECO:0000256" key="5">
    <source>
        <dbReference type="ARBA" id="ARBA00023315"/>
    </source>
</evidence>
<evidence type="ECO:0000313" key="8">
    <source>
        <dbReference type="EMBL" id="EAY30081.1"/>
    </source>
</evidence>
<dbReference type="eggNOG" id="COG0204">
    <property type="taxonomic scope" value="Bacteria"/>
</dbReference>
<keyword evidence="9" id="KW-1185">Reference proteome</keyword>
<evidence type="ECO:0000256" key="2">
    <source>
        <dbReference type="ARBA" id="ARBA00022516"/>
    </source>
</evidence>
<dbReference type="GO" id="GO:0003841">
    <property type="term" value="F:1-acylglycerol-3-phosphate O-acyltransferase activity"/>
    <property type="evidence" value="ECO:0007669"/>
    <property type="project" value="TreeGrafter"/>
</dbReference>
<dbReference type="AlphaFoldDB" id="A1ZHS4"/>
<keyword evidence="2" id="KW-0444">Lipid biosynthesis</keyword>
<evidence type="ECO:0000313" key="9">
    <source>
        <dbReference type="Proteomes" id="UP000004095"/>
    </source>
</evidence>
<evidence type="ECO:0000259" key="7">
    <source>
        <dbReference type="SMART" id="SM00563"/>
    </source>
</evidence>
<keyword evidence="6" id="KW-1133">Transmembrane helix</keyword>
<dbReference type="PANTHER" id="PTHR10434">
    <property type="entry name" value="1-ACYL-SN-GLYCEROL-3-PHOSPHATE ACYLTRANSFERASE"/>
    <property type="match status" value="1"/>
</dbReference>
<dbReference type="CDD" id="cd07989">
    <property type="entry name" value="LPLAT_AGPAT-like"/>
    <property type="match status" value="1"/>
</dbReference>
<dbReference type="Proteomes" id="UP000004095">
    <property type="component" value="Unassembled WGS sequence"/>
</dbReference>
<comment type="caution">
    <text evidence="8">The sequence shown here is derived from an EMBL/GenBank/DDBJ whole genome shotgun (WGS) entry which is preliminary data.</text>
</comment>
<keyword evidence="6" id="KW-0472">Membrane</keyword>
<dbReference type="EMBL" id="AAWS01000008">
    <property type="protein sequence ID" value="EAY30081.1"/>
    <property type="molecule type" value="Genomic_DNA"/>
</dbReference>
<dbReference type="OrthoDB" id="9803035at2"/>
<dbReference type="SMART" id="SM00563">
    <property type="entry name" value="PlsC"/>
    <property type="match status" value="1"/>
</dbReference>